<dbReference type="InterPro" id="IPR002575">
    <property type="entry name" value="Aminoglycoside_PTrfase"/>
</dbReference>
<keyword evidence="4" id="KW-1185">Reference proteome</keyword>
<dbReference type="EMBL" id="JAANER010000006">
    <property type="protein sequence ID" value="KAG9188130.1"/>
    <property type="molecule type" value="Genomic_DNA"/>
</dbReference>
<dbReference type="PANTHER" id="PTHR21310:SF56">
    <property type="entry name" value="AMINOGLYCOSIDE PHOSPHOTRANSFERASE DOMAIN-CONTAINING PROTEIN"/>
    <property type="match status" value="1"/>
</dbReference>
<evidence type="ECO:0000256" key="1">
    <source>
        <dbReference type="SAM" id="MobiDB-lite"/>
    </source>
</evidence>
<dbReference type="Proteomes" id="UP001199106">
    <property type="component" value="Unassembled WGS sequence"/>
</dbReference>
<name>A0AAD4I473_9PLEO</name>
<dbReference type="InterPro" id="IPR011009">
    <property type="entry name" value="Kinase-like_dom_sf"/>
</dbReference>
<feature type="compositionally biased region" description="Polar residues" evidence="1">
    <location>
        <begin position="1"/>
        <end position="10"/>
    </location>
</feature>
<sequence length="454" mass="51890">MFSHRISANFTPEEHPEPAQDNEDENASIASSDMSLNSTEMFEHEPFDTFQSKVSELCRREWPHICKDALIITRMDGGSYNRVIGVQIDGSEEQASWLKRQVLRFLRFACSGIIRKTEIRDYILRIPRSEHAWIEHEVAILKFLAITNVPVPRIRTFNLSADNPIGSPYMIQPRLLGKSGLEVYLELNTQQRIFFARELGSALKKTGNMKSPSPGNLDPDAILAGSPNTQVLRLHCPPRNAFRYVQSVEPFILSTPQTVYEFFVSQFTRQRAYDLTLHRKYLNPWKPFKAIVQHLHKLGLLNENHYALTHMDLKPRNILIHVTSPTTTNLSAVLDWDETVFAPVFTNCHPPFWLWDTGDDDDEEMDEAAANVIPKDGDSAAVKKAFEEAAGEKYCKWAFTTEYRLARGIAKLAIMGISSSNDYEIARRIVKEWNEMHEQTGLEVCGIFDDEEDA</sequence>
<dbReference type="InterPro" id="IPR051678">
    <property type="entry name" value="AGP_Transferase"/>
</dbReference>
<dbReference type="AlphaFoldDB" id="A0AAD4I473"/>
<dbReference type="Gene3D" id="3.90.1200.10">
    <property type="match status" value="1"/>
</dbReference>
<dbReference type="Pfam" id="PF01636">
    <property type="entry name" value="APH"/>
    <property type="match status" value="1"/>
</dbReference>
<gene>
    <name evidence="3" type="ORF">G6011_02053</name>
</gene>
<protein>
    <recommendedName>
        <fullName evidence="2">Aminoglycoside phosphotransferase domain-containing protein</fullName>
    </recommendedName>
</protein>
<dbReference type="PANTHER" id="PTHR21310">
    <property type="entry name" value="AMINOGLYCOSIDE PHOSPHOTRANSFERASE-RELATED-RELATED"/>
    <property type="match status" value="1"/>
</dbReference>
<comment type="caution">
    <text evidence="3">The sequence shown here is derived from an EMBL/GenBank/DDBJ whole genome shotgun (WGS) entry which is preliminary data.</text>
</comment>
<evidence type="ECO:0000313" key="3">
    <source>
        <dbReference type="EMBL" id="KAG9188130.1"/>
    </source>
</evidence>
<feature type="region of interest" description="Disordered" evidence="1">
    <location>
        <begin position="1"/>
        <end position="28"/>
    </location>
</feature>
<reference evidence="3" key="1">
    <citation type="submission" date="2021-07" db="EMBL/GenBank/DDBJ databases">
        <title>Genome Resource of American Ginseng Black Spot Pathogen Alternaria panax.</title>
        <authorList>
            <person name="Qiu C."/>
            <person name="Wang W."/>
            <person name="Liu Z."/>
        </authorList>
    </citation>
    <scope>NUCLEOTIDE SEQUENCE</scope>
    <source>
        <strain evidence="3">BNCC115425</strain>
    </source>
</reference>
<dbReference type="SUPFAM" id="SSF56112">
    <property type="entry name" value="Protein kinase-like (PK-like)"/>
    <property type="match status" value="1"/>
</dbReference>
<evidence type="ECO:0000259" key="2">
    <source>
        <dbReference type="Pfam" id="PF01636"/>
    </source>
</evidence>
<evidence type="ECO:0000313" key="4">
    <source>
        <dbReference type="Proteomes" id="UP001199106"/>
    </source>
</evidence>
<proteinExistence type="predicted"/>
<organism evidence="3 4">
    <name type="scientific">Alternaria panax</name>
    <dbReference type="NCBI Taxonomy" id="48097"/>
    <lineage>
        <taxon>Eukaryota</taxon>
        <taxon>Fungi</taxon>
        <taxon>Dikarya</taxon>
        <taxon>Ascomycota</taxon>
        <taxon>Pezizomycotina</taxon>
        <taxon>Dothideomycetes</taxon>
        <taxon>Pleosporomycetidae</taxon>
        <taxon>Pleosporales</taxon>
        <taxon>Pleosporineae</taxon>
        <taxon>Pleosporaceae</taxon>
        <taxon>Alternaria</taxon>
        <taxon>Alternaria sect. Panax</taxon>
    </lineage>
</organism>
<accession>A0AAD4I473</accession>
<feature type="domain" description="Aminoglycoside phosphotransferase" evidence="2">
    <location>
        <begin position="116"/>
        <end position="345"/>
    </location>
</feature>